<accession>A0A9W9RFN1</accession>
<reference evidence="6" key="2">
    <citation type="journal article" date="2023" name="IMA Fungus">
        <title>Comparative genomic study of the Penicillium genus elucidates a diverse pangenome and 15 lateral gene transfer events.</title>
        <authorList>
            <person name="Petersen C."/>
            <person name="Sorensen T."/>
            <person name="Nielsen M.R."/>
            <person name="Sondergaard T.E."/>
            <person name="Sorensen J.L."/>
            <person name="Fitzpatrick D.A."/>
            <person name="Frisvad J.C."/>
            <person name="Nielsen K.L."/>
        </authorList>
    </citation>
    <scope>NUCLEOTIDE SEQUENCE</scope>
    <source>
        <strain evidence="6">IBT 29864</strain>
    </source>
</reference>
<evidence type="ECO:0000313" key="6">
    <source>
        <dbReference type="EMBL" id="KAJ5359407.1"/>
    </source>
</evidence>
<dbReference type="PROSITE" id="PS01031">
    <property type="entry name" value="SHSP"/>
    <property type="match status" value="1"/>
</dbReference>
<evidence type="ECO:0000256" key="1">
    <source>
        <dbReference type="ARBA" id="ARBA00023016"/>
    </source>
</evidence>
<dbReference type="CDD" id="cd06464">
    <property type="entry name" value="ACD_sHsps-like"/>
    <property type="match status" value="1"/>
</dbReference>
<feature type="compositionally biased region" description="Gly residues" evidence="4">
    <location>
        <begin position="138"/>
        <end position="153"/>
    </location>
</feature>
<dbReference type="AlphaFoldDB" id="A0A9W9RFN1"/>
<dbReference type="Proteomes" id="UP001147782">
    <property type="component" value="Unassembled WGS sequence"/>
</dbReference>
<evidence type="ECO:0000313" key="7">
    <source>
        <dbReference type="Proteomes" id="UP001147782"/>
    </source>
</evidence>
<reference evidence="6" key="1">
    <citation type="submission" date="2022-11" db="EMBL/GenBank/DDBJ databases">
        <authorList>
            <person name="Petersen C."/>
        </authorList>
    </citation>
    <scope>NUCLEOTIDE SEQUENCE</scope>
    <source>
        <strain evidence="6">IBT 29864</strain>
    </source>
</reference>
<feature type="compositionally biased region" description="Basic residues" evidence="4">
    <location>
        <begin position="166"/>
        <end position="185"/>
    </location>
</feature>
<comment type="caution">
    <text evidence="6">The sequence shown here is derived from an EMBL/GenBank/DDBJ whole genome shotgun (WGS) entry which is preliminary data.</text>
</comment>
<feature type="region of interest" description="Disordered" evidence="4">
    <location>
        <begin position="343"/>
        <end position="387"/>
    </location>
</feature>
<evidence type="ECO:0000256" key="3">
    <source>
        <dbReference type="RuleBase" id="RU003616"/>
    </source>
</evidence>
<dbReference type="RefSeq" id="XP_056550693.1">
    <property type="nucleotide sequence ID" value="XM_056704733.1"/>
</dbReference>
<dbReference type="EMBL" id="JAPZBS010000009">
    <property type="protein sequence ID" value="KAJ5359407.1"/>
    <property type="molecule type" value="Genomic_DNA"/>
</dbReference>
<dbReference type="SUPFAM" id="SSF49764">
    <property type="entry name" value="HSP20-like chaperones"/>
    <property type="match status" value="1"/>
</dbReference>
<dbReference type="OrthoDB" id="5511210at2759"/>
<name>A0A9W9RFN1_9EURO</name>
<dbReference type="GeneID" id="81443912"/>
<feature type="compositionally biased region" description="Basic residues" evidence="4">
    <location>
        <begin position="124"/>
        <end position="137"/>
    </location>
</feature>
<dbReference type="PANTHER" id="PTHR11527">
    <property type="entry name" value="HEAT-SHOCK PROTEIN 20 FAMILY MEMBER"/>
    <property type="match status" value="1"/>
</dbReference>
<evidence type="ECO:0000256" key="2">
    <source>
        <dbReference type="PROSITE-ProRule" id="PRU00285"/>
    </source>
</evidence>
<feature type="compositionally biased region" description="Basic and acidic residues" evidence="4">
    <location>
        <begin position="376"/>
        <end position="387"/>
    </location>
</feature>
<evidence type="ECO:0000259" key="5">
    <source>
        <dbReference type="PROSITE" id="PS01031"/>
    </source>
</evidence>
<feature type="region of interest" description="Disordered" evidence="4">
    <location>
        <begin position="52"/>
        <end position="197"/>
    </location>
</feature>
<comment type="similarity">
    <text evidence="2 3">Belongs to the small heat shock protein (HSP20) family.</text>
</comment>
<feature type="compositionally biased region" description="Basic and acidic residues" evidence="4">
    <location>
        <begin position="72"/>
        <end position="83"/>
    </location>
</feature>
<evidence type="ECO:0000256" key="4">
    <source>
        <dbReference type="SAM" id="MobiDB-lite"/>
    </source>
</evidence>
<dbReference type="InterPro" id="IPR008978">
    <property type="entry name" value="HSP20-like_chaperone"/>
</dbReference>
<dbReference type="InterPro" id="IPR031107">
    <property type="entry name" value="Small_HSP"/>
</dbReference>
<organism evidence="6 7">
    <name type="scientific">Penicillium cataractarum</name>
    <dbReference type="NCBI Taxonomy" id="2100454"/>
    <lineage>
        <taxon>Eukaryota</taxon>
        <taxon>Fungi</taxon>
        <taxon>Dikarya</taxon>
        <taxon>Ascomycota</taxon>
        <taxon>Pezizomycotina</taxon>
        <taxon>Eurotiomycetes</taxon>
        <taxon>Eurotiomycetidae</taxon>
        <taxon>Eurotiales</taxon>
        <taxon>Aspergillaceae</taxon>
        <taxon>Penicillium</taxon>
    </lineage>
</organism>
<sequence length="387" mass="41973">MASIHDLNRPPNPFWDNLAASFEDHPFFAPRGHHHHPHHGPPPPFWGWGGHHHPRHHHHGPPPPPFWGWGPHADEEDHPRGSETPRAQTTEPTAGPSSSTEKSRDAEKGATSSSELETDNEKRPRGRCGKGKHHGRGGPHGLGRGRGGRGRCGPGHDHPGFGPFGHHGRGGHHHGGRGGRGRHHGGPPPPFGAGPGFPNFDFLRNIASQFGIQLNGPTPEGVDFVPSVDVFDTPTNYIVHLSLPGAKKDDLSIDYDPDESVLRLAGVVYRPGISEDLHEALALEERAREVGVFEREVRLGTHEAPAAISIHDITAKLEDGVLNVTLPKIAPEPESKKKVVVEDGNTVNEKDAMQVDEKASETLTPYGSDESDSEDGETKEYVKVPVN</sequence>
<keyword evidence="7" id="KW-1185">Reference proteome</keyword>
<feature type="compositionally biased region" description="Polar residues" evidence="4">
    <location>
        <begin position="85"/>
        <end position="100"/>
    </location>
</feature>
<protein>
    <recommendedName>
        <fullName evidence="5">SHSP domain-containing protein</fullName>
    </recommendedName>
</protein>
<gene>
    <name evidence="6" type="ORF">N7496_011820</name>
</gene>
<keyword evidence="1" id="KW-0346">Stress response</keyword>
<feature type="compositionally biased region" description="Basic and acidic residues" evidence="4">
    <location>
        <begin position="348"/>
        <end position="360"/>
    </location>
</feature>
<dbReference type="Gene3D" id="2.60.40.790">
    <property type="match status" value="1"/>
</dbReference>
<feature type="domain" description="SHSP" evidence="5">
    <location>
        <begin position="219"/>
        <end position="344"/>
    </location>
</feature>
<dbReference type="Pfam" id="PF00011">
    <property type="entry name" value="HSP20"/>
    <property type="match status" value="1"/>
</dbReference>
<dbReference type="InterPro" id="IPR002068">
    <property type="entry name" value="A-crystallin/Hsp20_dom"/>
</dbReference>
<proteinExistence type="inferred from homology"/>